<dbReference type="SUPFAM" id="SSF53756">
    <property type="entry name" value="UDP-Glycosyltransferase/glycogen phosphorylase"/>
    <property type="match status" value="1"/>
</dbReference>
<dbReference type="Gene3D" id="3.40.50.2000">
    <property type="entry name" value="Glycogen Phosphorylase B"/>
    <property type="match status" value="2"/>
</dbReference>
<dbReference type="Pfam" id="PF00534">
    <property type="entry name" value="Glycos_transf_1"/>
    <property type="match status" value="1"/>
</dbReference>
<evidence type="ECO:0000259" key="1">
    <source>
        <dbReference type="Pfam" id="PF00534"/>
    </source>
</evidence>
<organism evidence="2 3">
    <name type="scientific">Candidatus Blackburnbacteria bacterium RIFCSPHIGHO2_02_FULL_44_20</name>
    <dbReference type="NCBI Taxonomy" id="1797516"/>
    <lineage>
        <taxon>Bacteria</taxon>
        <taxon>Candidatus Blackburniibacteriota</taxon>
    </lineage>
</organism>
<dbReference type="PANTHER" id="PTHR45947:SF3">
    <property type="entry name" value="SULFOQUINOVOSYL TRANSFERASE SQD2"/>
    <property type="match status" value="1"/>
</dbReference>
<comment type="caution">
    <text evidence="2">The sequence shown here is derived from an EMBL/GenBank/DDBJ whole genome shotgun (WGS) entry which is preliminary data.</text>
</comment>
<reference evidence="2 3" key="1">
    <citation type="journal article" date="2016" name="Nat. Commun.">
        <title>Thousands of microbial genomes shed light on interconnected biogeochemical processes in an aquifer system.</title>
        <authorList>
            <person name="Anantharaman K."/>
            <person name="Brown C.T."/>
            <person name="Hug L.A."/>
            <person name="Sharon I."/>
            <person name="Castelle C.J."/>
            <person name="Probst A.J."/>
            <person name="Thomas B.C."/>
            <person name="Singh A."/>
            <person name="Wilkins M.J."/>
            <person name="Karaoz U."/>
            <person name="Brodie E.L."/>
            <person name="Williams K.H."/>
            <person name="Hubbard S.S."/>
            <person name="Banfield J.F."/>
        </authorList>
    </citation>
    <scope>NUCLEOTIDE SEQUENCE [LARGE SCALE GENOMIC DNA]</scope>
</reference>
<dbReference type="STRING" id="1797516.A3D26_03295"/>
<evidence type="ECO:0000313" key="2">
    <source>
        <dbReference type="EMBL" id="OGY11549.1"/>
    </source>
</evidence>
<evidence type="ECO:0000313" key="3">
    <source>
        <dbReference type="Proteomes" id="UP000178319"/>
    </source>
</evidence>
<dbReference type="Proteomes" id="UP000178319">
    <property type="component" value="Unassembled WGS sequence"/>
</dbReference>
<dbReference type="EMBL" id="MHBZ01000015">
    <property type="protein sequence ID" value="OGY11549.1"/>
    <property type="molecule type" value="Genomic_DNA"/>
</dbReference>
<accession>A0A1G1V7Y6</accession>
<dbReference type="InterPro" id="IPR050194">
    <property type="entry name" value="Glycosyltransferase_grp1"/>
</dbReference>
<dbReference type="AlphaFoldDB" id="A0A1G1V7Y6"/>
<name>A0A1G1V7Y6_9BACT</name>
<sequence length="359" mass="40722">MNVALVYDRVNKWGGAERVLLSLNKLFPKAPLYTSVYNQETSSWAKIFPKVIPSFLQKIPFAKSHHEVLPFLMPIAFESFNFSGFDLVISVTSEAAKGIITPPGTIHICYCLTPTRYLWSGYNEYFTNPLLKELSLPIVSYLQDWDQTAANRPDVMVGISKTVCTRIKKYYHRDSKLIYPPVDVDRFSFSTFNVQRSTFYLLVSRLVSYKKTDLVVNVFNRLKRPLIIVGTGSQEDELRQIANSNITFVGQVSDEKLIEYYQNAKALIFPQEEDFGIVAVEAQAAGCPVIAFSKGGATETVNKKTGVFFYEQKESALMEAVENFERENFSPKSCRANAQKFSEKKFLKSFAKLVSDSTK</sequence>
<dbReference type="PANTHER" id="PTHR45947">
    <property type="entry name" value="SULFOQUINOVOSYL TRANSFERASE SQD2"/>
    <property type="match status" value="1"/>
</dbReference>
<proteinExistence type="predicted"/>
<gene>
    <name evidence="2" type="ORF">A3D26_03295</name>
</gene>
<dbReference type="InterPro" id="IPR001296">
    <property type="entry name" value="Glyco_trans_1"/>
</dbReference>
<feature type="domain" description="Glycosyl transferase family 1" evidence="1">
    <location>
        <begin position="189"/>
        <end position="340"/>
    </location>
</feature>
<protein>
    <recommendedName>
        <fullName evidence="1">Glycosyl transferase family 1 domain-containing protein</fullName>
    </recommendedName>
</protein>
<dbReference type="GO" id="GO:0016757">
    <property type="term" value="F:glycosyltransferase activity"/>
    <property type="evidence" value="ECO:0007669"/>
    <property type="project" value="InterPro"/>
</dbReference>